<dbReference type="Proteomes" id="UP000186015">
    <property type="component" value="Unassembled WGS sequence"/>
</dbReference>
<dbReference type="SUPFAM" id="SSF49265">
    <property type="entry name" value="Fibronectin type III"/>
    <property type="match status" value="1"/>
</dbReference>
<dbReference type="InterPro" id="IPR011889">
    <property type="entry name" value="Liste_lipo_26"/>
</dbReference>
<dbReference type="SUPFAM" id="SSF52047">
    <property type="entry name" value="RNI-like"/>
    <property type="match status" value="1"/>
</dbReference>
<sequence length="646" mass="73009">MFSGCSSLTSLDLSNFNTSNVKYMNILFEGCSSLSTLDVRNFDTSKVTDMTDMFKDCKKLKSLTLGINFRKVPKEAGLVNGDGWVNLKTPTKIVSGDGQYAVIDNYGKNNYKRIIIPTYPTNIKYTYNQGYHQLQFTWDKVKGADRYSIAVYQAGKWVIQKNNITTNSFVTPKNLTLGKTYKVAIAARVGGKWDNENAIKHAVTVTIPAGVSDFDGDGYYDTSDPRPSIRDDYSFLNNEIYSINMYHDDENASYPIEAVSSSSVKTTNKSKDECDDENYFRFKWCGNGYKLYSVKYESNNKVLSINQSGDVVLEEDKNLPSQIWEVLPYGYSKDNLPIDGLRFRSKLCYTPDCKPTSYFLSYDGSKLTVTTKDARNKVKVYSPKGWTRFGEMLLNKYGWENTGASSTTALENYDHNVSIGVDPEQNIYKYGVYDLLINQEGGNFPKLNFVDVKMDEVCCEIMGTYNALLLDNVQVDFFKLAAEFEENACGNYYVFGGNGWAGSDPKAISSCLDAYNVNYTTIDIADYRDIADLVEVPFNPDVIEFSEEFEKTYNNKINKPACDAFDTELKNGVCGIISYKFDVRIHTYAAVYNSYSAVPISTFNLLCKAKPKDYPKTFSSTYDALKNYNKGKLKNIDHYLVGYVLK</sequence>
<proteinExistence type="predicted"/>
<dbReference type="Gene3D" id="2.60.40.10">
    <property type="entry name" value="Immunoglobulins"/>
    <property type="match status" value="1"/>
</dbReference>
<protein>
    <submittedName>
        <fullName evidence="1">Surface protein</fullName>
    </submittedName>
</protein>
<gene>
    <name evidence="1" type="ORF">SAMN05216469_10743</name>
</gene>
<dbReference type="InterPro" id="IPR036116">
    <property type="entry name" value="FN3_sf"/>
</dbReference>
<organism evidence="1 2">
    <name type="scientific">Ruminococcus albus</name>
    <dbReference type="NCBI Taxonomy" id="1264"/>
    <lineage>
        <taxon>Bacteria</taxon>
        <taxon>Bacillati</taxon>
        <taxon>Bacillota</taxon>
        <taxon>Clostridia</taxon>
        <taxon>Eubacteriales</taxon>
        <taxon>Oscillospiraceae</taxon>
        <taxon>Ruminococcus</taxon>
    </lineage>
</organism>
<dbReference type="InterPro" id="IPR005046">
    <property type="entry name" value="DUF285"/>
</dbReference>
<dbReference type="NCBIfam" id="TIGR02167">
    <property type="entry name" value="Liste_lipo_26"/>
    <property type="match status" value="2"/>
</dbReference>
<dbReference type="Gene3D" id="3.80.10.10">
    <property type="entry name" value="Ribonuclease Inhibitor"/>
    <property type="match status" value="1"/>
</dbReference>
<accession>A0A1H7KPA2</accession>
<dbReference type="InterPro" id="IPR013783">
    <property type="entry name" value="Ig-like_fold"/>
</dbReference>
<evidence type="ECO:0000313" key="1">
    <source>
        <dbReference type="EMBL" id="SEK88609.1"/>
    </source>
</evidence>
<dbReference type="EMBL" id="FOAT01000007">
    <property type="protein sequence ID" value="SEK88609.1"/>
    <property type="molecule type" value="Genomic_DNA"/>
</dbReference>
<evidence type="ECO:0000313" key="2">
    <source>
        <dbReference type="Proteomes" id="UP000186015"/>
    </source>
</evidence>
<dbReference type="AlphaFoldDB" id="A0A1H7KPA2"/>
<dbReference type="InterPro" id="IPR032675">
    <property type="entry name" value="LRR_dom_sf"/>
</dbReference>
<dbReference type="Pfam" id="PF03382">
    <property type="entry name" value="DUF285"/>
    <property type="match status" value="1"/>
</dbReference>
<name>A0A1H7KPA2_RUMAL</name>
<reference evidence="1 2" key="1">
    <citation type="submission" date="2016-10" db="EMBL/GenBank/DDBJ databases">
        <authorList>
            <person name="de Groot N.N."/>
        </authorList>
    </citation>
    <scope>NUCLEOTIDE SEQUENCE [LARGE SCALE GENOMIC DNA]</scope>
    <source>
        <strain evidence="1 2">KH2T6</strain>
    </source>
</reference>